<dbReference type="FunFam" id="3.30.160.60:FF:002343">
    <property type="entry name" value="Zinc finger protein 33A"/>
    <property type="match status" value="1"/>
</dbReference>
<keyword evidence="4" id="KW-0805">Transcription regulation</keyword>
<keyword evidence="5" id="KW-0804">Transcription</keyword>
<feature type="compositionally biased region" description="Polar residues" evidence="8">
    <location>
        <begin position="310"/>
        <end position="338"/>
    </location>
</feature>
<evidence type="ECO:0000256" key="6">
    <source>
        <dbReference type="ARBA" id="ARBA00023242"/>
    </source>
</evidence>
<dbReference type="CDD" id="cd00067">
    <property type="entry name" value="GAL4"/>
    <property type="match status" value="1"/>
</dbReference>
<dbReference type="AlphaFoldDB" id="A0A8H7NUN8"/>
<evidence type="ECO:0000256" key="8">
    <source>
        <dbReference type="SAM" id="MobiDB-lite"/>
    </source>
</evidence>
<evidence type="ECO:0000259" key="9">
    <source>
        <dbReference type="PROSITE" id="PS50048"/>
    </source>
</evidence>
<keyword evidence="3" id="KW-0862">Zinc</keyword>
<dbReference type="InterPro" id="IPR013087">
    <property type="entry name" value="Znf_C2H2_type"/>
</dbReference>
<evidence type="ECO:0000256" key="2">
    <source>
        <dbReference type="ARBA" id="ARBA00022771"/>
    </source>
</evidence>
<feature type="region of interest" description="Disordered" evidence="8">
    <location>
        <begin position="576"/>
        <end position="610"/>
    </location>
</feature>
<proteinExistence type="predicted"/>
<dbReference type="Gene3D" id="3.30.160.60">
    <property type="entry name" value="Classic Zinc Finger"/>
    <property type="match status" value="2"/>
</dbReference>
<dbReference type="PROSITE" id="PS50048">
    <property type="entry name" value="ZN2_CY6_FUNGAL_2"/>
    <property type="match status" value="1"/>
</dbReference>
<reference evidence="11" key="2">
    <citation type="journal article" name="Front. Microbiol.">
        <title>Degradative Capacity of Two Strains of Rhodonia placenta: From Phenotype to Genotype.</title>
        <authorList>
            <person name="Kolle M."/>
            <person name="Horta M.A.C."/>
            <person name="Nowrousian M."/>
            <person name="Ohm R.A."/>
            <person name="Benz J.P."/>
            <person name="Pilgard A."/>
        </authorList>
    </citation>
    <scope>NUCLEOTIDE SEQUENCE</scope>
    <source>
        <strain evidence="11">FPRL280</strain>
    </source>
</reference>
<feature type="region of interest" description="Disordered" evidence="8">
    <location>
        <begin position="55"/>
        <end position="76"/>
    </location>
</feature>
<dbReference type="GO" id="GO:0008270">
    <property type="term" value="F:zinc ion binding"/>
    <property type="evidence" value="ECO:0007669"/>
    <property type="project" value="UniProtKB-KW"/>
</dbReference>
<feature type="region of interest" description="Disordered" evidence="8">
    <location>
        <begin position="537"/>
        <end position="564"/>
    </location>
</feature>
<feature type="compositionally biased region" description="Basic and acidic residues" evidence="8">
    <location>
        <begin position="718"/>
        <end position="730"/>
    </location>
</feature>
<comment type="caution">
    <text evidence="11">The sequence shown here is derived from an EMBL/GenBank/DDBJ whole genome shotgun (WGS) entry which is preliminary data.</text>
</comment>
<sequence>MAGDHKCPVCQSTFTRPQHVARHMRSHTGDRPYKCQHCGDQFARSDLLSRHVNKCHASEKPPTTTAPNRRKGAVAASRATTSKQACDQCVQSSLPCDGANPCSKCLQRKCRCTYVKFHRQTAPQGPGHPLPNQAPQPGRQILPGASQEFILPTQAAFSFPSVYSSNPNDQYNIPSTSASLYAQGYPNASDPRDPSAPILGLSASARDALSTSPDIMARYRAQAELLSRAGVLPNGNLTVGTAPGTDGVIPPHALYSDAQAQAHFNRYSVPMPANPWAQSHDVHPQQSFQGIDRKDFDEHYRQSFPAREGSVTTDPGDSSLQAHPSTHGSTFPSISSNAGAPGGYPHTNIAFHHHPEDLNDDFGSDGGSHSIPNSANSSNAHLPLPDVHHQHHRQQNYSLPGFPHLDTLQNADSSVNNGQNGHKQQYTSSAFGHDGQGEGGFSSAFGLMSLDDPNVLAGLSADSAPFFSNLGGSGSHANGSGTNLSLQTPTQDLIAALKTGKSDMDTKEMRDFWKMYVRTPLSGPGGNGFALATPTNSGQMLGAGRPSPTRRHSRVASLPSMKTPPLHAEAAANGFAPLGRSSMNDPRQQAHPDHDKERGEDGQVNPNAFSSMRTTFHGAEDLKSYEQAVLARKAPMTLNLAPRRRGTIHNGVVGDLLQAQAQPQQQREQAHHHAHTSKSASPLTSHLPPPPASNKITDLLNRPSSTSSNNSSLAHAFGHTESRLQGHDSRPSSQSGCQGMRPPSVASSTAVGSDTGAESDSSYRPSFKRLASQTLGPENTKRALLGPAGWDDDVVDDDDDDDGDYAQRRSISSGLEVDQAYAGATAGRPTVGMSDRLRRASAPTTAIPQSVLAMPVSAFAQPADQAAASGS</sequence>
<organism evidence="11 12">
    <name type="scientific">Rhodonia placenta</name>
    <dbReference type="NCBI Taxonomy" id="104341"/>
    <lineage>
        <taxon>Eukaryota</taxon>
        <taxon>Fungi</taxon>
        <taxon>Dikarya</taxon>
        <taxon>Basidiomycota</taxon>
        <taxon>Agaricomycotina</taxon>
        <taxon>Agaricomycetes</taxon>
        <taxon>Polyporales</taxon>
        <taxon>Adustoporiaceae</taxon>
        <taxon>Rhodonia</taxon>
    </lineage>
</organism>
<dbReference type="SMART" id="SM00355">
    <property type="entry name" value="ZnF_C2H2"/>
    <property type="match status" value="2"/>
</dbReference>
<keyword evidence="6" id="KW-0539">Nucleus</keyword>
<feature type="domain" description="C2H2-type" evidence="10">
    <location>
        <begin position="5"/>
        <end position="32"/>
    </location>
</feature>
<accession>A0A8H7NUN8</accession>
<dbReference type="SUPFAM" id="SSF57667">
    <property type="entry name" value="beta-beta-alpha zinc fingers"/>
    <property type="match status" value="1"/>
</dbReference>
<evidence type="ECO:0000313" key="12">
    <source>
        <dbReference type="Proteomes" id="UP000639403"/>
    </source>
</evidence>
<feature type="region of interest" description="Disordered" evidence="8">
    <location>
        <begin position="660"/>
        <end position="847"/>
    </location>
</feature>
<dbReference type="SUPFAM" id="SSF57701">
    <property type="entry name" value="Zn2/Cys6 DNA-binding domain"/>
    <property type="match status" value="1"/>
</dbReference>
<dbReference type="InterPro" id="IPR036236">
    <property type="entry name" value="Znf_C2H2_sf"/>
</dbReference>
<evidence type="ECO:0000256" key="4">
    <source>
        <dbReference type="ARBA" id="ARBA00023015"/>
    </source>
</evidence>
<feature type="domain" description="C2H2-type" evidence="10">
    <location>
        <begin position="33"/>
        <end position="61"/>
    </location>
</feature>
<feature type="domain" description="Zn(2)-C6 fungal-type" evidence="9">
    <location>
        <begin position="85"/>
        <end position="114"/>
    </location>
</feature>
<dbReference type="InterPro" id="IPR001138">
    <property type="entry name" value="Zn2Cys6_DnaBD"/>
</dbReference>
<dbReference type="EMBL" id="JADOXO010000413">
    <property type="protein sequence ID" value="KAF9804988.1"/>
    <property type="molecule type" value="Genomic_DNA"/>
</dbReference>
<evidence type="ECO:0000256" key="1">
    <source>
        <dbReference type="ARBA" id="ARBA00022723"/>
    </source>
</evidence>
<dbReference type="PROSITE" id="PS50157">
    <property type="entry name" value="ZINC_FINGER_C2H2_2"/>
    <property type="match status" value="2"/>
</dbReference>
<dbReference type="PANTHER" id="PTHR47660">
    <property type="entry name" value="TRANSCRIPTION FACTOR WITH C2H2 AND ZN(2)-CYS(6) DNA BINDING DOMAIN (EUROFUNG)-RELATED-RELATED"/>
    <property type="match status" value="1"/>
</dbReference>
<gene>
    <name evidence="11" type="ORF">IEO21_09240</name>
</gene>
<keyword evidence="1" id="KW-0479">Metal-binding</keyword>
<feature type="compositionally biased region" description="Polar residues" evidence="8">
    <location>
        <begin position="407"/>
        <end position="430"/>
    </location>
</feature>
<evidence type="ECO:0000259" key="10">
    <source>
        <dbReference type="PROSITE" id="PS50157"/>
    </source>
</evidence>
<dbReference type="Pfam" id="PF00096">
    <property type="entry name" value="zf-C2H2"/>
    <property type="match status" value="1"/>
</dbReference>
<evidence type="ECO:0000313" key="11">
    <source>
        <dbReference type="EMBL" id="KAF9804988.1"/>
    </source>
</evidence>
<protein>
    <submittedName>
        <fullName evidence="11">Uncharacterized protein</fullName>
    </submittedName>
</protein>
<dbReference type="InterPro" id="IPR036864">
    <property type="entry name" value="Zn2-C6_fun-type_DNA-bd_sf"/>
</dbReference>
<evidence type="ECO:0000256" key="5">
    <source>
        <dbReference type="ARBA" id="ARBA00023163"/>
    </source>
</evidence>
<feature type="compositionally biased region" description="Basic and acidic residues" evidence="8">
    <location>
        <begin position="588"/>
        <end position="601"/>
    </location>
</feature>
<dbReference type="PROSITE" id="PS00028">
    <property type="entry name" value="ZINC_FINGER_C2H2_1"/>
    <property type="match status" value="2"/>
</dbReference>
<feature type="compositionally biased region" description="Acidic residues" evidence="8">
    <location>
        <begin position="790"/>
        <end position="804"/>
    </location>
</feature>
<dbReference type="PANTHER" id="PTHR47660:SF2">
    <property type="entry name" value="TRANSCRIPTION FACTOR WITH C2H2 AND ZN(2)-CYS(6) DNA BINDING DOMAIN (EUROFUNG)"/>
    <property type="match status" value="1"/>
</dbReference>
<keyword evidence="2 7" id="KW-0863">Zinc-finger</keyword>
<feature type="compositionally biased region" description="Polar residues" evidence="8">
    <location>
        <begin position="370"/>
        <end position="380"/>
    </location>
</feature>
<name>A0A8H7NUN8_9APHY</name>
<feature type="compositionally biased region" description="Polar residues" evidence="8">
    <location>
        <begin position="745"/>
        <end position="764"/>
    </location>
</feature>
<reference evidence="11" key="1">
    <citation type="submission" date="2020-11" db="EMBL/GenBank/DDBJ databases">
        <authorList>
            <person name="Koelle M."/>
            <person name="Horta M.A.C."/>
            <person name="Nowrousian M."/>
            <person name="Ohm R.A."/>
            <person name="Benz P."/>
            <person name="Pilgard A."/>
        </authorList>
    </citation>
    <scope>NUCLEOTIDE SEQUENCE</scope>
    <source>
        <strain evidence="11">FPRL280</strain>
    </source>
</reference>
<feature type="region of interest" description="Disordered" evidence="8">
    <location>
        <begin position="306"/>
        <end position="435"/>
    </location>
</feature>
<dbReference type="Proteomes" id="UP000639403">
    <property type="component" value="Unassembled WGS sequence"/>
</dbReference>
<dbReference type="GO" id="GO:0000981">
    <property type="term" value="F:DNA-binding transcription factor activity, RNA polymerase II-specific"/>
    <property type="evidence" value="ECO:0007669"/>
    <property type="project" value="InterPro"/>
</dbReference>
<evidence type="ECO:0000256" key="3">
    <source>
        <dbReference type="ARBA" id="ARBA00022833"/>
    </source>
</evidence>
<evidence type="ECO:0000256" key="7">
    <source>
        <dbReference type="PROSITE-ProRule" id="PRU00042"/>
    </source>
</evidence>